<feature type="region of interest" description="Disordered" evidence="1">
    <location>
        <begin position="1"/>
        <end position="26"/>
    </location>
</feature>
<dbReference type="HOGENOM" id="CLU_2868567_0_0_1"/>
<feature type="region of interest" description="Disordered" evidence="1">
    <location>
        <begin position="44"/>
        <end position="64"/>
    </location>
</feature>
<keyword evidence="3" id="KW-1185">Reference proteome</keyword>
<reference evidence="3" key="2">
    <citation type="submission" date="2015-01" db="EMBL/GenBank/DDBJ databases">
        <title>Evolutionary Origins and Diversification of the Mycorrhizal Mutualists.</title>
        <authorList>
            <consortium name="DOE Joint Genome Institute"/>
            <consortium name="Mycorrhizal Genomics Consortium"/>
            <person name="Kohler A."/>
            <person name="Kuo A."/>
            <person name="Nagy L.G."/>
            <person name="Floudas D."/>
            <person name="Copeland A."/>
            <person name="Barry K.W."/>
            <person name="Cichocki N."/>
            <person name="Veneault-Fourrey C."/>
            <person name="LaButti K."/>
            <person name="Lindquist E.A."/>
            <person name="Lipzen A."/>
            <person name="Lundell T."/>
            <person name="Morin E."/>
            <person name="Murat C."/>
            <person name="Riley R."/>
            <person name="Ohm R."/>
            <person name="Sun H."/>
            <person name="Tunlid A."/>
            <person name="Henrissat B."/>
            <person name="Grigoriev I.V."/>
            <person name="Hibbett D.S."/>
            <person name="Martin F."/>
        </authorList>
    </citation>
    <scope>NUCLEOTIDE SEQUENCE [LARGE SCALE GENOMIC DNA]</scope>
    <source>
        <strain evidence="3">441</strain>
    </source>
</reference>
<sequence length="64" mass="6731">MQLLPSVSLKNSLHVGRSRQHESVETGLGVQMCTANATAAIDTSSSDIAKDVPSPIRPCAGRCH</sequence>
<reference evidence="2 3" key="1">
    <citation type="submission" date="2014-04" db="EMBL/GenBank/DDBJ databases">
        <authorList>
            <consortium name="DOE Joint Genome Institute"/>
            <person name="Kuo A."/>
            <person name="Kohler A."/>
            <person name="Costa M.D."/>
            <person name="Nagy L.G."/>
            <person name="Floudas D."/>
            <person name="Copeland A."/>
            <person name="Barry K.W."/>
            <person name="Cichocki N."/>
            <person name="Veneault-Fourrey C."/>
            <person name="LaButti K."/>
            <person name="Lindquist E.A."/>
            <person name="Lipzen A."/>
            <person name="Lundell T."/>
            <person name="Morin E."/>
            <person name="Murat C."/>
            <person name="Sun H."/>
            <person name="Tunlid A."/>
            <person name="Henrissat B."/>
            <person name="Grigoriev I.V."/>
            <person name="Hibbett D.S."/>
            <person name="Martin F."/>
            <person name="Nordberg H.P."/>
            <person name="Cantor M.N."/>
            <person name="Hua S.X."/>
        </authorList>
    </citation>
    <scope>NUCLEOTIDE SEQUENCE [LARGE SCALE GENOMIC DNA]</scope>
    <source>
        <strain evidence="2 3">441</strain>
    </source>
</reference>
<gene>
    <name evidence="2" type="ORF">PISMIDRAFT_672915</name>
</gene>
<dbReference type="EMBL" id="KN833691">
    <property type="protein sequence ID" value="KIK28737.1"/>
    <property type="molecule type" value="Genomic_DNA"/>
</dbReference>
<dbReference type="AlphaFoldDB" id="A0A0D0A2R1"/>
<evidence type="ECO:0000313" key="2">
    <source>
        <dbReference type="EMBL" id="KIK28737.1"/>
    </source>
</evidence>
<accession>A0A0D0A2R1</accession>
<dbReference type="Proteomes" id="UP000054018">
    <property type="component" value="Unassembled WGS sequence"/>
</dbReference>
<proteinExistence type="predicted"/>
<organism evidence="2 3">
    <name type="scientific">Pisolithus microcarpus 441</name>
    <dbReference type="NCBI Taxonomy" id="765257"/>
    <lineage>
        <taxon>Eukaryota</taxon>
        <taxon>Fungi</taxon>
        <taxon>Dikarya</taxon>
        <taxon>Basidiomycota</taxon>
        <taxon>Agaricomycotina</taxon>
        <taxon>Agaricomycetes</taxon>
        <taxon>Agaricomycetidae</taxon>
        <taxon>Boletales</taxon>
        <taxon>Sclerodermatineae</taxon>
        <taxon>Pisolithaceae</taxon>
        <taxon>Pisolithus</taxon>
    </lineage>
</organism>
<protein>
    <submittedName>
        <fullName evidence="2">Uncharacterized protein</fullName>
    </submittedName>
</protein>
<name>A0A0D0A2R1_9AGAM</name>
<evidence type="ECO:0000256" key="1">
    <source>
        <dbReference type="SAM" id="MobiDB-lite"/>
    </source>
</evidence>
<evidence type="ECO:0000313" key="3">
    <source>
        <dbReference type="Proteomes" id="UP000054018"/>
    </source>
</evidence>